<dbReference type="AlphaFoldDB" id="A0A5E4QG56"/>
<proteinExistence type="predicted"/>
<organism evidence="1 2">
    <name type="scientific">Leptidea sinapis</name>
    <dbReference type="NCBI Taxonomy" id="189913"/>
    <lineage>
        <taxon>Eukaryota</taxon>
        <taxon>Metazoa</taxon>
        <taxon>Ecdysozoa</taxon>
        <taxon>Arthropoda</taxon>
        <taxon>Hexapoda</taxon>
        <taxon>Insecta</taxon>
        <taxon>Pterygota</taxon>
        <taxon>Neoptera</taxon>
        <taxon>Endopterygota</taxon>
        <taxon>Lepidoptera</taxon>
        <taxon>Glossata</taxon>
        <taxon>Ditrysia</taxon>
        <taxon>Papilionoidea</taxon>
        <taxon>Pieridae</taxon>
        <taxon>Dismorphiinae</taxon>
        <taxon>Leptidea</taxon>
    </lineage>
</organism>
<evidence type="ECO:0000313" key="1">
    <source>
        <dbReference type="EMBL" id="VVC96000.1"/>
    </source>
</evidence>
<keyword evidence="2" id="KW-1185">Reference proteome</keyword>
<evidence type="ECO:0000313" key="2">
    <source>
        <dbReference type="Proteomes" id="UP000324832"/>
    </source>
</evidence>
<protein>
    <submittedName>
        <fullName evidence="1">Uncharacterized protein</fullName>
    </submittedName>
</protein>
<dbReference type="Proteomes" id="UP000324832">
    <property type="component" value="Unassembled WGS sequence"/>
</dbReference>
<dbReference type="EMBL" id="FZQP02002526">
    <property type="protein sequence ID" value="VVC96000.1"/>
    <property type="molecule type" value="Genomic_DNA"/>
</dbReference>
<name>A0A5E4QG56_9NEOP</name>
<accession>A0A5E4QG56</accession>
<reference evidence="1 2" key="1">
    <citation type="submission" date="2017-07" db="EMBL/GenBank/DDBJ databases">
        <authorList>
            <person name="Talla V."/>
            <person name="Backstrom N."/>
        </authorList>
    </citation>
    <scope>NUCLEOTIDE SEQUENCE [LARGE SCALE GENOMIC DNA]</scope>
</reference>
<gene>
    <name evidence="1" type="ORF">LSINAPIS_LOCUS7596</name>
</gene>
<sequence>MCGGLPQCGFQGAFFHVPQSSRTPSLNVGNAPVIPLVLLENVGGDDHLRVWLGCGDDALQSCGMNFLVQYFRDDTTY</sequence>